<evidence type="ECO:0000313" key="3">
    <source>
        <dbReference type="Proteomes" id="UP000305067"/>
    </source>
</evidence>
<dbReference type="OrthoDB" id="2420608at2759"/>
<dbReference type="GO" id="GO:0005634">
    <property type="term" value="C:nucleus"/>
    <property type="evidence" value="ECO:0007669"/>
    <property type="project" value="InterPro"/>
</dbReference>
<feature type="compositionally biased region" description="Low complexity" evidence="1">
    <location>
        <begin position="497"/>
        <end position="516"/>
    </location>
</feature>
<feature type="region of interest" description="Disordered" evidence="1">
    <location>
        <begin position="89"/>
        <end position="609"/>
    </location>
</feature>
<feature type="compositionally biased region" description="Basic and acidic residues" evidence="1">
    <location>
        <begin position="144"/>
        <end position="166"/>
    </location>
</feature>
<feature type="compositionally biased region" description="Low complexity" evidence="1">
    <location>
        <begin position="526"/>
        <end position="554"/>
    </location>
</feature>
<feature type="compositionally biased region" description="Acidic residues" evidence="1">
    <location>
        <begin position="96"/>
        <end position="120"/>
    </location>
</feature>
<dbReference type="AlphaFoldDB" id="A0A5C3QIF1"/>
<dbReference type="Gene3D" id="1.10.20.10">
    <property type="entry name" value="Histone, subunit A"/>
    <property type="match status" value="1"/>
</dbReference>
<feature type="compositionally biased region" description="Low complexity" evidence="1">
    <location>
        <begin position="637"/>
        <end position="649"/>
    </location>
</feature>
<dbReference type="Pfam" id="PF10384">
    <property type="entry name" value="Scm3"/>
    <property type="match status" value="1"/>
</dbReference>
<protein>
    <submittedName>
        <fullName evidence="2">Uncharacterized protein</fullName>
    </submittedName>
</protein>
<sequence>MSSNKTPLTPSASPPAPLKRPKRSLPPTNQTQDEIHQKRQDSTNRLLATWSSLALKWSRPLDEDDIVDLSTEKIIQDRGVLRASKPVEIGFSIPDASEDETELEEDLDAEEEESEQDELDLIVAQTNGSQDKHAETDPADEEELRQFLEEEGRWREQYGEELELRRPATTSGTSEDGASDSEEDTSDDELGRWDFEEETTPVVLPSSSPTRRPQSSLRPENASRKTTRVPPLQLNTPPLSSASSVSLPSSPPPADEPCDQAGDWLAPRVPSGSKQFPRPVAAPLSKQLKAAKGLKKAGTVPKEKASPAASGSSTKKKSPTKVAHDHGSDVPRSVTDPQPQTPKNADKKSAELHPSESSSSLAPGQMATKPAAQRSPRRPKTQVPPTTPKAAVRCSRSPSPAVPSPPSAQTIRRTEARRHHGPKSAEASSDREESEDPLTFSPSSRVAKAGPSSRPTKEISPKQKTRSAATNRSRGRSPSPSLPPRPPAQMRSETVPPNRRSTMSSSISPPSSPLRSPQKRKRRSSLVDLPLSPPSFSRASSSIRDASRAPAPSRLDARGKGKGKARASNDEDLRSESSHHGQQRYAGEAHSDPPPHLRHGSMAPDFMSPFQDPRAQFIISQAMYRLAALSYPLTTEASSQQQQQQQPSAHPHPHFSLYPRQDQDDMNWKPSYPSTPHRKKRRQGSREASSSSPSVAETSTAFRTPSHAHPSSYDPTYSRGTLPPSSPVPSSDEEEEEEEETESRSGGVPPVTPKHKADTAKSTARRTQQKTPARGRALQRKVSFADGSAESAIRDESARPCKSSTPHEDDPGTGSESDEVEIVDYFVVKQEPQTQTRHPLAKRGQLKRGVTPGPEYGS</sequence>
<feature type="region of interest" description="Disordered" evidence="1">
    <location>
        <begin position="1"/>
        <end position="43"/>
    </location>
</feature>
<dbReference type="GO" id="GO:0046982">
    <property type="term" value="F:protein heterodimerization activity"/>
    <property type="evidence" value="ECO:0007669"/>
    <property type="project" value="InterPro"/>
</dbReference>
<feature type="compositionally biased region" description="Low complexity" evidence="1">
    <location>
        <begin position="686"/>
        <end position="701"/>
    </location>
</feature>
<feature type="compositionally biased region" description="Basic and acidic residues" evidence="1">
    <location>
        <begin position="33"/>
        <end position="42"/>
    </location>
</feature>
<feature type="compositionally biased region" description="Basic and acidic residues" evidence="1">
    <location>
        <begin position="344"/>
        <end position="354"/>
    </location>
</feature>
<reference evidence="2 3" key="1">
    <citation type="journal article" date="2019" name="Nat. Ecol. Evol.">
        <title>Megaphylogeny resolves global patterns of mushroom evolution.</title>
        <authorList>
            <person name="Varga T."/>
            <person name="Krizsan K."/>
            <person name="Foldi C."/>
            <person name="Dima B."/>
            <person name="Sanchez-Garcia M."/>
            <person name="Sanchez-Ramirez S."/>
            <person name="Szollosi G.J."/>
            <person name="Szarkandi J.G."/>
            <person name="Papp V."/>
            <person name="Albert L."/>
            <person name="Andreopoulos W."/>
            <person name="Angelini C."/>
            <person name="Antonin V."/>
            <person name="Barry K.W."/>
            <person name="Bougher N.L."/>
            <person name="Buchanan P."/>
            <person name="Buyck B."/>
            <person name="Bense V."/>
            <person name="Catcheside P."/>
            <person name="Chovatia M."/>
            <person name="Cooper J."/>
            <person name="Damon W."/>
            <person name="Desjardin D."/>
            <person name="Finy P."/>
            <person name="Geml J."/>
            <person name="Haridas S."/>
            <person name="Hughes K."/>
            <person name="Justo A."/>
            <person name="Karasinski D."/>
            <person name="Kautmanova I."/>
            <person name="Kiss B."/>
            <person name="Kocsube S."/>
            <person name="Kotiranta H."/>
            <person name="LaButti K.M."/>
            <person name="Lechner B.E."/>
            <person name="Liimatainen K."/>
            <person name="Lipzen A."/>
            <person name="Lukacs Z."/>
            <person name="Mihaltcheva S."/>
            <person name="Morgado L.N."/>
            <person name="Niskanen T."/>
            <person name="Noordeloos M.E."/>
            <person name="Ohm R.A."/>
            <person name="Ortiz-Santana B."/>
            <person name="Ovrebo C."/>
            <person name="Racz N."/>
            <person name="Riley R."/>
            <person name="Savchenko A."/>
            <person name="Shiryaev A."/>
            <person name="Soop K."/>
            <person name="Spirin V."/>
            <person name="Szebenyi C."/>
            <person name="Tomsovsky M."/>
            <person name="Tulloss R.E."/>
            <person name="Uehling J."/>
            <person name="Grigoriev I.V."/>
            <person name="Vagvolgyi C."/>
            <person name="Papp T."/>
            <person name="Martin F.M."/>
            <person name="Miettinen O."/>
            <person name="Hibbett D.S."/>
            <person name="Nagy L.G."/>
        </authorList>
    </citation>
    <scope>NUCLEOTIDE SEQUENCE [LARGE SCALE GENOMIC DNA]</scope>
    <source>
        <strain evidence="2 3">CBS 309.79</strain>
    </source>
</reference>
<accession>A0A5C3QIF1</accession>
<evidence type="ECO:0000256" key="1">
    <source>
        <dbReference type="SAM" id="MobiDB-lite"/>
    </source>
</evidence>
<gene>
    <name evidence="2" type="ORF">BDV98DRAFT_604493</name>
</gene>
<dbReference type="GO" id="GO:0042393">
    <property type="term" value="F:histone binding"/>
    <property type="evidence" value="ECO:0007669"/>
    <property type="project" value="InterPro"/>
</dbReference>
<feature type="compositionally biased region" description="Low complexity" evidence="1">
    <location>
        <begin position="205"/>
        <end position="219"/>
    </location>
</feature>
<feature type="compositionally biased region" description="Acidic residues" evidence="1">
    <location>
        <begin position="177"/>
        <end position="188"/>
    </location>
</feature>
<dbReference type="EMBL" id="ML178824">
    <property type="protein sequence ID" value="TFL01835.1"/>
    <property type="molecule type" value="Genomic_DNA"/>
</dbReference>
<evidence type="ECO:0000313" key="2">
    <source>
        <dbReference type="EMBL" id="TFL01835.1"/>
    </source>
</evidence>
<feature type="compositionally biased region" description="Low complexity" evidence="1">
    <location>
        <begin position="237"/>
        <end position="248"/>
    </location>
</feature>
<dbReference type="Proteomes" id="UP000305067">
    <property type="component" value="Unassembled WGS sequence"/>
</dbReference>
<feature type="compositionally biased region" description="Low complexity" evidence="1">
    <location>
        <begin position="1"/>
        <end position="11"/>
    </location>
</feature>
<keyword evidence="3" id="KW-1185">Reference proteome</keyword>
<feature type="compositionally biased region" description="Acidic residues" evidence="1">
    <location>
        <begin position="731"/>
        <end position="741"/>
    </location>
</feature>
<dbReference type="InterPro" id="IPR018465">
    <property type="entry name" value="Scm3/HJURP"/>
</dbReference>
<dbReference type="STRING" id="1884261.A0A5C3QIF1"/>
<dbReference type="InterPro" id="IPR009072">
    <property type="entry name" value="Histone-fold"/>
</dbReference>
<name>A0A5C3QIF1_9AGAR</name>
<proteinExistence type="predicted"/>
<feature type="region of interest" description="Disordered" evidence="1">
    <location>
        <begin position="633"/>
        <end position="858"/>
    </location>
</feature>
<feature type="compositionally biased region" description="Basic and acidic residues" evidence="1">
    <location>
        <begin position="792"/>
        <end position="810"/>
    </location>
</feature>
<organism evidence="2 3">
    <name type="scientific">Pterulicium gracile</name>
    <dbReference type="NCBI Taxonomy" id="1884261"/>
    <lineage>
        <taxon>Eukaryota</taxon>
        <taxon>Fungi</taxon>
        <taxon>Dikarya</taxon>
        <taxon>Basidiomycota</taxon>
        <taxon>Agaricomycotina</taxon>
        <taxon>Agaricomycetes</taxon>
        <taxon>Agaricomycetidae</taxon>
        <taxon>Agaricales</taxon>
        <taxon>Pleurotineae</taxon>
        <taxon>Pterulaceae</taxon>
        <taxon>Pterulicium</taxon>
    </lineage>
</organism>
<feature type="compositionally biased region" description="Basic and acidic residues" evidence="1">
    <location>
        <begin position="567"/>
        <end position="579"/>
    </location>
</feature>